<accession>K4IVZ5</accession>
<keyword evidence="2" id="KW-1185">Reference proteome</keyword>
<dbReference type="OrthoDB" id="9919501at2"/>
<gene>
    <name evidence="1" type="ordered locus">P700755_002927</name>
</gene>
<dbReference type="STRING" id="313595.P700755_002927"/>
<dbReference type="eggNOG" id="ENOG502ZZBE">
    <property type="taxonomic scope" value="Bacteria"/>
</dbReference>
<reference evidence="1" key="1">
    <citation type="submission" date="2006-03" db="EMBL/GenBank/DDBJ databases">
        <authorList>
            <person name="Bowman J."/>
            <person name="Ferriera S."/>
            <person name="Johnson J."/>
            <person name="Kravitz S."/>
            <person name="Halpern A."/>
            <person name="Remington K."/>
            <person name="Beeson K."/>
            <person name="Tran B."/>
            <person name="Rogers Y.-H."/>
            <person name="Friedman R."/>
            <person name="Venter J.C."/>
        </authorList>
    </citation>
    <scope>NUCLEOTIDE SEQUENCE [LARGE SCALE GENOMIC DNA]</scope>
    <source>
        <strain evidence="1">ATCC 700755</strain>
    </source>
</reference>
<proteinExistence type="predicted"/>
<reference evidence="1" key="2">
    <citation type="submission" date="2012-09" db="EMBL/GenBank/DDBJ databases">
        <title>The complete sequence of Psychroflexus torquis an extreme psychrophile from sea-ice that is stimulated by light.</title>
        <authorList>
            <person name="Feng S."/>
            <person name="Powell S.M."/>
            <person name="Bowman J.P."/>
        </authorList>
    </citation>
    <scope>NUCLEOTIDE SEQUENCE [LARGE SCALE GENOMIC DNA]</scope>
    <source>
        <strain evidence="1">ATCC 700755</strain>
    </source>
</reference>
<sequence length="138" mass="15831">MKRILLFITLILIVLGCTAVEDNTVITIKGVLVDQEINPIQGLKIELISSEIESSQELQNFGFNLNQINRIDVFDVTNERGEFKFFFPRSSLKFALFIDLDQGLYFQSIEPDENFPILIIEDSNSLDLNFEDLMLIPN</sequence>
<dbReference type="PROSITE" id="PS51257">
    <property type="entry name" value="PROKAR_LIPOPROTEIN"/>
    <property type="match status" value="1"/>
</dbReference>
<dbReference type="RefSeq" id="WP_015025187.1">
    <property type="nucleotide sequence ID" value="NC_018721.1"/>
</dbReference>
<dbReference type="Proteomes" id="UP000008514">
    <property type="component" value="Chromosome"/>
</dbReference>
<dbReference type="KEGG" id="ptq:P700755_002927"/>
<protein>
    <submittedName>
        <fullName evidence="1">Uncharacterized protein</fullName>
    </submittedName>
</protein>
<name>K4IVZ5_PSYTT</name>
<dbReference type="AlphaFoldDB" id="K4IVZ5"/>
<evidence type="ECO:0000313" key="1">
    <source>
        <dbReference type="EMBL" id="AFU69630.1"/>
    </source>
</evidence>
<organism evidence="1 2">
    <name type="scientific">Psychroflexus torquis (strain ATCC 700755 / CIP 106069 / ACAM 623)</name>
    <dbReference type="NCBI Taxonomy" id="313595"/>
    <lineage>
        <taxon>Bacteria</taxon>
        <taxon>Pseudomonadati</taxon>
        <taxon>Bacteroidota</taxon>
        <taxon>Flavobacteriia</taxon>
        <taxon>Flavobacteriales</taxon>
        <taxon>Flavobacteriaceae</taxon>
        <taxon>Psychroflexus</taxon>
    </lineage>
</organism>
<dbReference type="HOGENOM" id="CLU_1853557_0_0_10"/>
<evidence type="ECO:0000313" key="2">
    <source>
        <dbReference type="Proteomes" id="UP000008514"/>
    </source>
</evidence>
<dbReference type="EMBL" id="CP003879">
    <property type="protein sequence ID" value="AFU69630.1"/>
    <property type="molecule type" value="Genomic_DNA"/>
</dbReference>